<name>A0A7C5Y525_CALS0</name>
<reference evidence="2" key="1">
    <citation type="journal article" date="2020" name="mSystems">
        <title>Genome- and Community-Level Interaction Insights into Carbon Utilization and Element Cycling Functions of Hydrothermarchaeota in Hydrothermal Sediment.</title>
        <authorList>
            <person name="Zhou Z."/>
            <person name="Liu Y."/>
            <person name="Xu W."/>
            <person name="Pan J."/>
            <person name="Luo Z.H."/>
            <person name="Li M."/>
        </authorList>
    </citation>
    <scope>NUCLEOTIDE SEQUENCE [LARGE SCALE GENOMIC DNA]</scope>
    <source>
        <strain evidence="2">SpSt-1084</strain>
    </source>
</reference>
<evidence type="ECO:0000313" key="2">
    <source>
        <dbReference type="EMBL" id="HHR40417.1"/>
    </source>
</evidence>
<sequence length="90" mass="10597">MIEPALLVLIFLVAAGFLLLYLTPREKTKKSTPRGKEFEWLDDFALLLVLVKSRKYVEALKRVKKILRKERNAERRLILEKFRAEVKKAV</sequence>
<dbReference type="EMBL" id="DRXS01000064">
    <property type="protein sequence ID" value="HHR40417.1"/>
    <property type="molecule type" value="Genomic_DNA"/>
</dbReference>
<feature type="transmembrane region" description="Helical" evidence="1">
    <location>
        <begin position="6"/>
        <end position="24"/>
    </location>
</feature>
<gene>
    <name evidence="2" type="ORF">ENM42_01160</name>
</gene>
<evidence type="ECO:0000256" key="1">
    <source>
        <dbReference type="SAM" id="Phobius"/>
    </source>
</evidence>
<protein>
    <submittedName>
        <fullName evidence="2">Uncharacterized protein</fullName>
    </submittedName>
</protein>
<proteinExistence type="predicted"/>
<accession>A0A7C5Y525</accession>
<keyword evidence="1" id="KW-0812">Transmembrane</keyword>
<comment type="caution">
    <text evidence="2">The sequence shown here is derived from an EMBL/GenBank/DDBJ whole genome shotgun (WGS) entry which is preliminary data.</text>
</comment>
<keyword evidence="1" id="KW-0472">Membrane</keyword>
<organism evidence="2">
    <name type="scientific">Caldiarchaeum subterraneum</name>
    <dbReference type="NCBI Taxonomy" id="311458"/>
    <lineage>
        <taxon>Archaea</taxon>
        <taxon>Nitrososphaerota</taxon>
        <taxon>Candidatus Caldarchaeales</taxon>
        <taxon>Candidatus Caldarchaeaceae</taxon>
        <taxon>Candidatus Caldarchaeum</taxon>
    </lineage>
</organism>
<keyword evidence="1" id="KW-1133">Transmembrane helix</keyword>
<dbReference type="AlphaFoldDB" id="A0A7C5Y525"/>